<dbReference type="InterPro" id="IPR000627">
    <property type="entry name" value="Intradiol_dOase_C"/>
</dbReference>
<dbReference type="PANTHER" id="PTHR33711:SF10">
    <property type="entry name" value="INTRADIOL RING-CLEAVAGE DIOXYGENASES DOMAIN-CONTAINING PROTEIN"/>
    <property type="match status" value="1"/>
</dbReference>
<evidence type="ECO:0000313" key="6">
    <source>
        <dbReference type="EMBL" id="MEH2560046.1"/>
    </source>
</evidence>
<protein>
    <submittedName>
        <fullName evidence="6">Protocatechuate 3,4-dioxygenase beta subunit</fullName>
        <ecNumber evidence="6">1.13.11.3</ecNumber>
    </submittedName>
</protein>
<dbReference type="GO" id="GO:0018578">
    <property type="term" value="F:protocatechuate 3,4-dioxygenase activity"/>
    <property type="evidence" value="ECO:0007669"/>
    <property type="project" value="UniProtKB-EC"/>
</dbReference>
<feature type="region of interest" description="Disordered" evidence="4">
    <location>
        <begin position="1"/>
        <end position="24"/>
    </location>
</feature>
<gene>
    <name evidence="6" type="ORF">V1286_007575</name>
</gene>
<evidence type="ECO:0000256" key="3">
    <source>
        <dbReference type="ARBA" id="ARBA00023002"/>
    </source>
</evidence>
<evidence type="ECO:0000256" key="2">
    <source>
        <dbReference type="ARBA" id="ARBA00022964"/>
    </source>
</evidence>
<dbReference type="InterPro" id="IPR015889">
    <property type="entry name" value="Intradiol_dOase_core"/>
</dbReference>
<dbReference type="PANTHER" id="PTHR33711">
    <property type="entry name" value="DIOXYGENASE, PUTATIVE (AFU_ORTHOLOGUE AFUA_2G02910)-RELATED"/>
    <property type="match status" value="1"/>
</dbReference>
<evidence type="ECO:0000256" key="1">
    <source>
        <dbReference type="ARBA" id="ARBA00007825"/>
    </source>
</evidence>
<evidence type="ECO:0000256" key="4">
    <source>
        <dbReference type="SAM" id="MobiDB-lite"/>
    </source>
</evidence>
<evidence type="ECO:0000259" key="5">
    <source>
        <dbReference type="Pfam" id="PF00775"/>
    </source>
</evidence>
<keyword evidence="3 6" id="KW-0560">Oxidoreductase</keyword>
<dbReference type="InterPro" id="IPR050770">
    <property type="entry name" value="Intradiol_RC_Dioxygenase"/>
</dbReference>
<comment type="caution">
    <text evidence="6">The sequence shown here is derived from an EMBL/GenBank/DDBJ whole genome shotgun (WGS) entry which is preliminary data.</text>
</comment>
<organism evidence="6 7">
    <name type="scientific">Bradyrhizobium algeriense</name>
    <dbReference type="NCBI Taxonomy" id="634784"/>
    <lineage>
        <taxon>Bacteria</taxon>
        <taxon>Pseudomonadati</taxon>
        <taxon>Pseudomonadota</taxon>
        <taxon>Alphaproteobacteria</taxon>
        <taxon>Hyphomicrobiales</taxon>
        <taxon>Nitrobacteraceae</taxon>
        <taxon>Bradyrhizobium</taxon>
    </lineage>
</organism>
<dbReference type="InterPro" id="IPR039387">
    <property type="entry name" value="3_4-PCD"/>
</dbReference>
<accession>A0ABU8BPP2</accession>
<keyword evidence="7" id="KW-1185">Reference proteome</keyword>
<reference evidence="6 7" key="1">
    <citation type="submission" date="2024-02" db="EMBL/GenBank/DDBJ databases">
        <title>Adaptive strategies in a cosmopolitan and abundant soil bacterium.</title>
        <authorList>
            <person name="Carini P."/>
        </authorList>
    </citation>
    <scope>NUCLEOTIDE SEQUENCE [LARGE SCALE GENOMIC DNA]</scope>
    <source>
        <strain evidence="6 7">AZCC 1608</strain>
    </source>
</reference>
<dbReference type="Pfam" id="PF00775">
    <property type="entry name" value="Dioxygenase_C"/>
    <property type="match status" value="1"/>
</dbReference>
<feature type="domain" description="Intradiol ring-cleavage dioxygenases" evidence="5">
    <location>
        <begin position="17"/>
        <end position="189"/>
    </location>
</feature>
<proteinExistence type="inferred from homology"/>
<name>A0ABU8BPP2_9BRAD</name>
<dbReference type="RefSeq" id="WP_334488802.1">
    <property type="nucleotide sequence ID" value="NZ_JAZHRV010000001.1"/>
</dbReference>
<comment type="similarity">
    <text evidence="1">Belongs to the intradiol ring-cleavage dioxygenase family.</text>
</comment>
<evidence type="ECO:0000313" key="7">
    <source>
        <dbReference type="Proteomes" id="UP001364224"/>
    </source>
</evidence>
<dbReference type="EC" id="1.13.11.3" evidence="6"/>
<dbReference type="SUPFAM" id="SSF49482">
    <property type="entry name" value="Aromatic compound dioxygenase"/>
    <property type="match status" value="1"/>
</dbReference>
<dbReference type="Gene3D" id="2.60.130.10">
    <property type="entry name" value="Aromatic compound dioxygenase"/>
    <property type="match status" value="1"/>
</dbReference>
<dbReference type="CDD" id="cd03459">
    <property type="entry name" value="3_4-PCD"/>
    <property type="match status" value="1"/>
</dbReference>
<sequence length="192" mass="21018">MDNSTGTRLHRTPDQILGPYFPTGQTPASQADLTSVKGFEGCAQGEIIEVTGRVLNLDGEPVRGVPVTIWQANSFGRYVHANDLNPAPLDPHFVGCVGILSDSDGVYRIKTVKPGAYPAGPDWMRPPHIHFEVHGRFERLITQMYFPGEPLNACDRLLNAALRPDLLIAEPLPSEDGADHRVLNFDIVLARG</sequence>
<dbReference type="Proteomes" id="UP001364224">
    <property type="component" value="Unassembled WGS sequence"/>
</dbReference>
<dbReference type="EMBL" id="JAZHRV010000001">
    <property type="protein sequence ID" value="MEH2560046.1"/>
    <property type="molecule type" value="Genomic_DNA"/>
</dbReference>
<keyword evidence="2" id="KW-0223">Dioxygenase</keyword>